<sequence>MMKKIIVVAFLLLFAASAQASSPMATVQTAVDQILSILREPNGSDQRIIDSKFERIKNIVDEHFDYEVLSRVTLGRGWRQLDDSQKATFVSLYSELIERTYRNHIADYSDEEIAYTRESLLTEPGARVSRAEVETRILLDKGPISVLYRLYDDNGVWRIYDIHGEGISLSQNFRAQFEDILNRRGVEGLLDALRTRVERLRADPEAEKIEVTR</sequence>
<dbReference type="Gene3D" id="3.10.450.710">
    <property type="entry name" value="Tgt2/MlaC"/>
    <property type="match status" value="1"/>
</dbReference>
<keyword evidence="3" id="KW-1185">Reference proteome</keyword>
<dbReference type="STRING" id="617002.SAMN05660653_01171"/>
<dbReference type="PANTHER" id="PTHR36573">
    <property type="entry name" value="INTERMEMBRANE PHOSPHOLIPID TRANSPORT SYSTEM BINDING PROTEIN MLAC"/>
    <property type="match status" value="1"/>
</dbReference>
<accession>A0A1G6BWK3</accession>
<evidence type="ECO:0000313" key="3">
    <source>
        <dbReference type="Proteomes" id="UP000198771"/>
    </source>
</evidence>
<dbReference type="Proteomes" id="UP000198771">
    <property type="component" value="Unassembled WGS sequence"/>
</dbReference>
<dbReference type="OrthoDB" id="9798905at2"/>
<proteinExistence type="predicted"/>
<dbReference type="InterPro" id="IPR008869">
    <property type="entry name" value="MlaC/ttg2D"/>
</dbReference>
<feature type="signal peptide" evidence="1">
    <location>
        <begin position="1"/>
        <end position="20"/>
    </location>
</feature>
<dbReference type="InterPro" id="IPR042245">
    <property type="entry name" value="Tgt2/MlaC_sf"/>
</dbReference>
<organism evidence="2 3">
    <name type="scientific">Desulfonatronum thiosulfatophilum</name>
    <dbReference type="NCBI Taxonomy" id="617002"/>
    <lineage>
        <taxon>Bacteria</taxon>
        <taxon>Pseudomonadati</taxon>
        <taxon>Thermodesulfobacteriota</taxon>
        <taxon>Desulfovibrionia</taxon>
        <taxon>Desulfovibrionales</taxon>
        <taxon>Desulfonatronaceae</taxon>
        <taxon>Desulfonatronum</taxon>
    </lineage>
</organism>
<name>A0A1G6BWK3_9BACT</name>
<keyword evidence="1" id="KW-0732">Signal</keyword>
<dbReference type="RefSeq" id="WP_092118539.1">
    <property type="nucleotide sequence ID" value="NZ_FMXO01000006.1"/>
</dbReference>
<evidence type="ECO:0000313" key="2">
    <source>
        <dbReference type="EMBL" id="SDB24975.1"/>
    </source>
</evidence>
<dbReference type="PIRSF" id="PIRSF004649">
    <property type="entry name" value="MlaC"/>
    <property type="match status" value="1"/>
</dbReference>
<dbReference type="PANTHER" id="PTHR36573:SF1">
    <property type="entry name" value="INTERMEMBRANE PHOSPHOLIPID TRANSPORT SYSTEM BINDING PROTEIN MLAC"/>
    <property type="match status" value="1"/>
</dbReference>
<reference evidence="2 3" key="1">
    <citation type="submission" date="2016-10" db="EMBL/GenBank/DDBJ databases">
        <authorList>
            <person name="de Groot N.N."/>
        </authorList>
    </citation>
    <scope>NUCLEOTIDE SEQUENCE [LARGE SCALE GENOMIC DNA]</scope>
    <source>
        <strain evidence="2 3">ASO4-2</strain>
    </source>
</reference>
<feature type="chain" id="PRO_5011534340" evidence="1">
    <location>
        <begin position="21"/>
        <end position="213"/>
    </location>
</feature>
<gene>
    <name evidence="2" type="ORF">SAMN05660653_01171</name>
</gene>
<dbReference type="Pfam" id="PF05494">
    <property type="entry name" value="MlaC"/>
    <property type="match status" value="1"/>
</dbReference>
<dbReference type="AlphaFoldDB" id="A0A1G6BWK3"/>
<dbReference type="EMBL" id="FMXO01000006">
    <property type="protein sequence ID" value="SDB24975.1"/>
    <property type="molecule type" value="Genomic_DNA"/>
</dbReference>
<evidence type="ECO:0000256" key="1">
    <source>
        <dbReference type="SAM" id="SignalP"/>
    </source>
</evidence>
<protein>
    <submittedName>
        <fullName evidence="2">MlaC protein</fullName>
    </submittedName>
</protein>